<accession>A0A2M7V744</accession>
<name>A0A2M7V744_9BACT</name>
<gene>
    <name evidence="2" type="ORF">COX81_03325</name>
</gene>
<feature type="region of interest" description="Disordered" evidence="1">
    <location>
        <begin position="47"/>
        <end position="68"/>
    </location>
</feature>
<evidence type="ECO:0000256" key="1">
    <source>
        <dbReference type="SAM" id="MobiDB-lite"/>
    </source>
</evidence>
<evidence type="ECO:0000313" key="3">
    <source>
        <dbReference type="Proteomes" id="UP000228568"/>
    </source>
</evidence>
<organism evidence="2 3">
    <name type="scientific">Candidatus Magasanikbacteria bacterium CG_4_10_14_0_2_um_filter_37_12</name>
    <dbReference type="NCBI Taxonomy" id="1974637"/>
    <lineage>
        <taxon>Bacteria</taxon>
        <taxon>Candidatus Magasanikiibacteriota</taxon>
    </lineage>
</organism>
<reference evidence="3" key="1">
    <citation type="submission" date="2017-09" db="EMBL/GenBank/DDBJ databases">
        <title>Depth-based differentiation of microbial function through sediment-hosted aquifers and enrichment of novel symbionts in the deep terrestrial subsurface.</title>
        <authorList>
            <person name="Probst A.J."/>
            <person name="Ladd B."/>
            <person name="Jarett J.K."/>
            <person name="Geller-Mcgrath D.E."/>
            <person name="Sieber C.M.K."/>
            <person name="Emerson J.B."/>
            <person name="Anantharaman K."/>
            <person name="Thomas B.C."/>
            <person name="Malmstrom R."/>
            <person name="Stieglmeier M."/>
            <person name="Klingl A."/>
            <person name="Woyke T."/>
            <person name="Ryan C.M."/>
            <person name="Banfield J.F."/>
        </authorList>
    </citation>
    <scope>NUCLEOTIDE SEQUENCE [LARGE SCALE GENOMIC DNA]</scope>
</reference>
<comment type="caution">
    <text evidence="2">The sequence shown here is derived from an EMBL/GenBank/DDBJ whole genome shotgun (WGS) entry which is preliminary data.</text>
</comment>
<dbReference type="EMBL" id="PFPK01000040">
    <property type="protein sequence ID" value="PIZ94507.1"/>
    <property type="molecule type" value="Genomic_DNA"/>
</dbReference>
<sequence length="238" mass="27288">MFFSILRKNNHFVTCMVFGFFEKSPAGNFERGRPDRFLVSDRIEKGEHLSRRERRPPTPPVVTQDRKRGPAIADTRARIARMPEFGAERPITDKETSLRGSLSRLEQELEIFIAKKVALENKKDDKGFLSGLKRRFFGKKVSQEDQRIDQEIAYLDRKIVDIRKQVSKYRAELHNSLATKNRRSLDDTCVDHIGDGQSSVVHVSGLDSPDIERGLKRLRSDPRLGYIDSTNEDMDAAA</sequence>
<protein>
    <submittedName>
        <fullName evidence="2">Uncharacterized protein</fullName>
    </submittedName>
</protein>
<evidence type="ECO:0000313" key="2">
    <source>
        <dbReference type="EMBL" id="PIZ94507.1"/>
    </source>
</evidence>
<dbReference type="Proteomes" id="UP000228568">
    <property type="component" value="Unassembled WGS sequence"/>
</dbReference>
<dbReference type="AlphaFoldDB" id="A0A2M7V744"/>
<proteinExistence type="predicted"/>